<reference evidence="3" key="1">
    <citation type="journal article" date="2019" name="Int. J. Syst. Evol. Microbiol.">
        <title>The Global Catalogue of Microorganisms (GCM) 10K type strain sequencing project: providing services to taxonomists for standard genome sequencing and annotation.</title>
        <authorList>
            <consortium name="The Broad Institute Genomics Platform"/>
            <consortium name="The Broad Institute Genome Sequencing Center for Infectious Disease"/>
            <person name="Wu L."/>
            <person name="Ma J."/>
        </authorList>
    </citation>
    <scope>NUCLEOTIDE SEQUENCE [LARGE SCALE GENOMIC DNA]</scope>
    <source>
        <strain evidence="3">JCM 16548</strain>
    </source>
</reference>
<sequence length="197" mass="21300">MALDWNWLGETSDVQPLGYRGAQWTSIRLLGEDRAVRMGAATAVAGAADGGELPLGVLLFVPYRALEAATMEGLARAGYADMTVAQARIAARIDPGGSRIARLAEAAQVTKQTASFLVEHLERGGYVERFPDPTDGRARLVKLAARGYAAREAVLPALAEVEAQWLAHIGPRRMAELRNTLTMLREITDPYLQDSPS</sequence>
<proteinExistence type="predicted"/>
<dbReference type="InterPro" id="IPR039422">
    <property type="entry name" value="MarR/SlyA-like"/>
</dbReference>
<dbReference type="PANTHER" id="PTHR33164">
    <property type="entry name" value="TRANSCRIPTIONAL REGULATOR, MARR FAMILY"/>
    <property type="match status" value="1"/>
</dbReference>
<dbReference type="RefSeq" id="WP_344811299.1">
    <property type="nucleotide sequence ID" value="NZ_BAAAYX010000003.1"/>
</dbReference>
<evidence type="ECO:0000313" key="2">
    <source>
        <dbReference type="EMBL" id="GAA3696917.1"/>
    </source>
</evidence>
<dbReference type="SMART" id="SM00347">
    <property type="entry name" value="HTH_MARR"/>
    <property type="match status" value="1"/>
</dbReference>
<evidence type="ECO:0000313" key="3">
    <source>
        <dbReference type="Proteomes" id="UP001500051"/>
    </source>
</evidence>
<evidence type="ECO:0000259" key="1">
    <source>
        <dbReference type="PROSITE" id="PS50995"/>
    </source>
</evidence>
<dbReference type="PANTHER" id="PTHR33164:SF99">
    <property type="entry name" value="MARR FAMILY REGULATORY PROTEIN"/>
    <property type="match status" value="1"/>
</dbReference>
<comment type="caution">
    <text evidence="2">The sequence shown here is derived from an EMBL/GenBank/DDBJ whole genome shotgun (WGS) entry which is preliminary data.</text>
</comment>
<gene>
    <name evidence="2" type="ORF">GCM10022204_11040</name>
</gene>
<dbReference type="Proteomes" id="UP001500051">
    <property type="component" value="Unassembled WGS sequence"/>
</dbReference>
<dbReference type="InterPro" id="IPR036388">
    <property type="entry name" value="WH-like_DNA-bd_sf"/>
</dbReference>
<name>A0ABP7CZF6_9ACTN</name>
<feature type="domain" description="HTH marR-type" evidence="1">
    <location>
        <begin position="52"/>
        <end position="186"/>
    </location>
</feature>
<keyword evidence="3" id="KW-1185">Reference proteome</keyword>
<dbReference type="Gene3D" id="1.10.10.10">
    <property type="entry name" value="Winged helix-like DNA-binding domain superfamily/Winged helix DNA-binding domain"/>
    <property type="match status" value="1"/>
</dbReference>
<dbReference type="SUPFAM" id="SSF46785">
    <property type="entry name" value="Winged helix' DNA-binding domain"/>
    <property type="match status" value="1"/>
</dbReference>
<dbReference type="Pfam" id="PF12802">
    <property type="entry name" value="MarR_2"/>
    <property type="match status" value="1"/>
</dbReference>
<dbReference type="InterPro" id="IPR036390">
    <property type="entry name" value="WH_DNA-bd_sf"/>
</dbReference>
<accession>A0ABP7CZF6</accession>
<dbReference type="InterPro" id="IPR000835">
    <property type="entry name" value="HTH_MarR-typ"/>
</dbReference>
<dbReference type="PROSITE" id="PS50995">
    <property type="entry name" value="HTH_MARR_2"/>
    <property type="match status" value="1"/>
</dbReference>
<protein>
    <recommendedName>
        <fullName evidence="1">HTH marR-type domain-containing protein</fullName>
    </recommendedName>
</protein>
<organism evidence="2 3">
    <name type="scientific">Microlunatus aurantiacus</name>
    <dbReference type="NCBI Taxonomy" id="446786"/>
    <lineage>
        <taxon>Bacteria</taxon>
        <taxon>Bacillati</taxon>
        <taxon>Actinomycetota</taxon>
        <taxon>Actinomycetes</taxon>
        <taxon>Propionibacteriales</taxon>
        <taxon>Propionibacteriaceae</taxon>
        <taxon>Microlunatus</taxon>
    </lineage>
</organism>
<dbReference type="EMBL" id="BAAAYX010000003">
    <property type="protein sequence ID" value="GAA3696917.1"/>
    <property type="molecule type" value="Genomic_DNA"/>
</dbReference>